<evidence type="ECO:0000313" key="3">
    <source>
        <dbReference type="Proteomes" id="UP000175691"/>
    </source>
</evidence>
<dbReference type="Proteomes" id="UP000175691">
    <property type="component" value="Unassembled WGS sequence"/>
</dbReference>
<dbReference type="InterPro" id="IPR025641">
    <property type="entry name" value="DUF4340"/>
</dbReference>
<feature type="domain" description="DUF4340" evidence="1">
    <location>
        <begin position="78"/>
        <end position="250"/>
    </location>
</feature>
<dbReference type="STRING" id="1656094.BFC18_17360"/>
<dbReference type="AlphaFoldDB" id="A0A1E7Z7P0"/>
<organism evidence="2 3">
    <name type="scientific">Alteromonas confluentis</name>
    <dbReference type="NCBI Taxonomy" id="1656094"/>
    <lineage>
        <taxon>Bacteria</taxon>
        <taxon>Pseudomonadati</taxon>
        <taxon>Pseudomonadota</taxon>
        <taxon>Gammaproteobacteria</taxon>
        <taxon>Alteromonadales</taxon>
        <taxon>Alteromonadaceae</taxon>
        <taxon>Alteromonas/Salinimonas group</taxon>
        <taxon>Alteromonas</taxon>
    </lineage>
</organism>
<reference evidence="2 3" key="1">
    <citation type="submission" date="2016-08" db="EMBL/GenBank/DDBJ databases">
        <authorList>
            <person name="Seilhamer J.J."/>
        </authorList>
    </citation>
    <scope>NUCLEOTIDE SEQUENCE [LARGE SCALE GENOMIC DNA]</scope>
    <source>
        <strain evidence="2 3">KCTC 42603</strain>
    </source>
</reference>
<name>A0A1E7Z7P0_9ALTE</name>
<protein>
    <recommendedName>
        <fullName evidence="1">DUF4340 domain-containing protein</fullName>
    </recommendedName>
</protein>
<dbReference type="RefSeq" id="WP_070126639.1">
    <property type="nucleotide sequence ID" value="NZ_MDHN01000039.1"/>
</dbReference>
<gene>
    <name evidence="2" type="ORF">BFC18_17360</name>
</gene>
<accession>A0A1E7Z7P0</accession>
<comment type="caution">
    <text evidence="2">The sequence shown here is derived from an EMBL/GenBank/DDBJ whole genome shotgun (WGS) entry which is preliminary data.</text>
</comment>
<evidence type="ECO:0000313" key="2">
    <source>
        <dbReference type="EMBL" id="OFC69497.1"/>
    </source>
</evidence>
<evidence type="ECO:0000259" key="1">
    <source>
        <dbReference type="Pfam" id="PF14238"/>
    </source>
</evidence>
<dbReference type="Pfam" id="PF14238">
    <property type="entry name" value="DUF4340"/>
    <property type="match status" value="1"/>
</dbReference>
<dbReference type="OrthoDB" id="6384455at2"/>
<proteinExistence type="predicted"/>
<keyword evidence="3" id="KW-1185">Reference proteome</keyword>
<sequence>MNLRIIILLLLVIVSTGASVWLYLQSGNNEVMAFEGHKLELELENAAKDFQRIKIENHQGVLFSAVKDTDRWIATHLDTVMTFPVDTKKLARLVIDLSQTRVVELKTSQPDFYHRLGVESVRDEDAQSVLIETGGANDATSLLVGRQAAGGRGTYVRQPESQTSVLVDKNYRLPENRSSWLTRDILPFTSTAIRDIVIALNGAPLLNLDRHGESVDGWQISDLAPTETLRYPTVIGQAVDKMLAFNFEAVSPYVPAQWEQQAQLSQLVFTLEDGTEVMAYIASAKQAGYELRFEVPGAKPWFTEWKFVLTESQARPFLLSRDMMVQG</sequence>
<dbReference type="EMBL" id="MDHN01000039">
    <property type="protein sequence ID" value="OFC69497.1"/>
    <property type="molecule type" value="Genomic_DNA"/>
</dbReference>